<sequence length="110" mass="12482">MQTDYALRRVWTRYLAKNTKNMSCLFKRHSTPTVASECRAVELETTRGDRGRSTPACKDSSLESHISRVGRKREMASDKVERLSERQPPQMHHGTANCRGVAGQVYLDSV</sequence>
<dbReference type="Proteomes" id="UP001054837">
    <property type="component" value="Unassembled WGS sequence"/>
</dbReference>
<reference evidence="2 3" key="1">
    <citation type="submission" date="2021-06" db="EMBL/GenBank/DDBJ databases">
        <title>Caerostris darwini draft genome.</title>
        <authorList>
            <person name="Kono N."/>
            <person name="Arakawa K."/>
        </authorList>
    </citation>
    <scope>NUCLEOTIDE SEQUENCE [LARGE SCALE GENOMIC DNA]</scope>
</reference>
<feature type="region of interest" description="Disordered" evidence="1">
    <location>
        <begin position="46"/>
        <end position="78"/>
    </location>
</feature>
<dbReference type="AlphaFoldDB" id="A0AAV4NX64"/>
<comment type="caution">
    <text evidence="2">The sequence shown here is derived from an EMBL/GenBank/DDBJ whole genome shotgun (WGS) entry which is preliminary data.</text>
</comment>
<protein>
    <submittedName>
        <fullName evidence="2">Uncharacterized protein</fullName>
    </submittedName>
</protein>
<evidence type="ECO:0000313" key="3">
    <source>
        <dbReference type="Proteomes" id="UP001054837"/>
    </source>
</evidence>
<evidence type="ECO:0000313" key="2">
    <source>
        <dbReference type="EMBL" id="GIX89485.1"/>
    </source>
</evidence>
<organism evidence="2 3">
    <name type="scientific">Caerostris darwini</name>
    <dbReference type="NCBI Taxonomy" id="1538125"/>
    <lineage>
        <taxon>Eukaryota</taxon>
        <taxon>Metazoa</taxon>
        <taxon>Ecdysozoa</taxon>
        <taxon>Arthropoda</taxon>
        <taxon>Chelicerata</taxon>
        <taxon>Arachnida</taxon>
        <taxon>Araneae</taxon>
        <taxon>Araneomorphae</taxon>
        <taxon>Entelegynae</taxon>
        <taxon>Araneoidea</taxon>
        <taxon>Araneidae</taxon>
        <taxon>Caerostris</taxon>
    </lineage>
</organism>
<evidence type="ECO:0000256" key="1">
    <source>
        <dbReference type="SAM" id="MobiDB-lite"/>
    </source>
</evidence>
<accession>A0AAV4NX64</accession>
<keyword evidence="3" id="KW-1185">Reference proteome</keyword>
<feature type="compositionally biased region" description="Basic and acidic residues" evidence="1">
    <location>
        <begin position="60"/>
        <end position="78"/>
    </location>
</feature>
<gene>
    <name evidence="2" type="ORF">CDAR_598051</name>
</gene>
<proteinExistence type="predicted"/>
<name>A0AAV4NX64_9ARAC</name>
<dbReference type="EMBL" id="BPLQ01002183">
    <property type="protein sequence ID" value="GIX89485.1"/>
    <property type="molecule type" value="Genomic_DNA"/>
</dbReference>